<dbReference type="PANTHER" id="PTHR11439:SF467">
    <property type="entry name" value="INTEGRASE CATALYTIC DOMAIN-CONTAINING PROTEIN"/>
    <property type="match status" value="1"/>
</dbReference>
<dbReference type="EnsemblPlants" id="Solyc07g043715.1.1">
    <property type="protein sequence ID" value="Solyc07g043715.1.1"/>
    <property type="gene ID" value="Solyc07g043715.1"/>
</dbReference>
<evidence type="ECO:0000313" key="3">
    <source>
        <dbReference type="Proteomes" id="UP000004994"/>
    </source>
</evidence>
<reference evidence="2" key="1">
    <citation type="journal article" date="2012" name="Nature">
        <title>The tomato genome sequence provides insights into fleshy fruit evolution.</title>
        <authorList>
            <consortium name="Tomato Genome Consortium"/>
        </authorList>
    </citation>
    <scope>NUCLEOTIDE SEQUENCE [LARGE SCALE GENOMIC DNA]</scope>
    <source>
        <strain evidence="2">cv. Heinz 1706</strain>
    </source>
</reference>
<reference evidence="2" key="2">
    <citation type="submission" date="2019-01" db="UniProtKB">
        <authorList>
            <consortium name="EnsemblPlants"/>
        </authorList>
    </citation>
    <scope>IDENTIFICATION</scope>
    <source>
        <strain evidence="2">cv. Heinz 1706</strain>
    </source>
</reference>
<dbReference type="InParanoid" id="A0A3Q7HA14"/>
<accession>A0A3Q7HA14</accession>
<evidence type="ECO:0008006" key="4">
    <source>
        <dbReference type="Google" id="ProtNLM"/>
    </source>
</evidence>
<evidence type="ECO:0000313" key="2">
    <source>
        <dbReference type="EnsemblPlants" id="Solyc07g043715.1.1"/>
    </source>
</evidence>
<sequence length="377" mass="42604">MMDLDPPTQVSNTADVNSETSVSAPSPQSTPMTTTEHPESTSVEVNSESCTVPSDSVSSDNCQYRYELPHRSTRGVPPKRYDPEYEDQRSRYPIERISNENLSNTAVAFTTSLYSTNIPRTEFEMNDLGNLKYFLGIEVLRSTQGIFIHQRKYILDLLTETGMLGGKPADTPIVANHGLQVIEGAKATDKEQYQKIVGKLIYLAHTRPDIAYAVGIVSRFMHLPQIHHMTAVMRILRYLKVSPSMNGADTPFADITHFHSLIGALQYLAIIRPDIQFAFNRVDQCMHQPSEHDYHCLKRILRYIFGRGLLIRPGDLELRGFSDSDWANDKYDRKSTSGFLVFLGPNLISWCTKNNPRSLGPRLKLNTAPLLFLLLRP</sequence>
<dbReference type="OMA" id="MIAVMRI"/>
<protein>
    <recommendedName>
        <fullName evidence="4">Reverse transcriptase Ty1/copia-type domain-containing protein</fullName>
    </recommendedName>
</protein>
<dbReference type="PANTHER" id="PTHR11439">
    <property type="entry name" value="GAG-POL-RELATED RETROTRANSPOSON"/>
    <property type="match status" value="1"/>
</dbReference>
<feature type="region of interest" description="Disordered" evidence="1">
    <location>
        <begin position="1"/>
        <end position="59"/>
    </location>
</feature>
<dbReference type="Gramene" id="Solyc07g043715.1.1">
    <property type="protein sequence ID" value="Solyc07g043715.1.1"/>
    <property type="gene ID" value="Solyc07g043715.1"/>
</dbReference>
<evidence type="ECO:0000256" key="1">
    <source>
        <dbReference type="SAM" id="MobiDB-lite"/>
    </source>
</evidence>
<feature type="compositionally biased region" description="Polar residues" evidence="1">
    <location>
        <begin position="8"/>
        <end position="59"/>
    </location>
</feature>
<feature type="region of interest" description="Disordered" evidence="1">
    <location>
        <begin position="68"/>
        <end position="87"/>
    </location>
</feature>
<dbReference type="STRING" id="4081.A0A3Q7HA14"/>
<dbReference type="Proteomes" id="UP000004994">
    <property type="component" value="Chromosome 7"/>
</dbReference>
<organism evidence="2">
    <name type="scientific">Solanum lycopersicum</name>
    <name type="common">Tomato</name>
    <name type="synonym">Lycopersicon esculentum</name>
    <dbReference type="NCBI Taxonomy" id="4081"/>
    <lineage>
        <taxon>Eukaryota</taxon>
        <taxon>Viridiplantae</taxon>
        <taxon>Streptophyta</taxon>
        <taxon>Embryophyta</taxon>
        <taxon>Tracheophyta</taxon>
        <taxon>Spermatophyta</taxon>
        <taxon>Magnoliopsida</taxon>
        <taxon>eudicotyledons</taxon>
        <taxon>Gunneridae</taxon>
        <taxon>Pentapetalae</taxon>
        <taxon>asterids</taxon>
        <taxon>lamiids</taxon>
        <taxon>Solanales</taxon>
        <taxon>Solanaceae</taxon>
        <taxon>Solanoideae</taxon>
        <taxon>Solaneae</taxon>
        <taxon>Solanum</taxon>
        <taxon>Solanum subgen. Lycopersicon</taxon>
    </lineage>
</organism>
<keyword evidence="3" id="KW-1185">Reference proteome</keyword>
<proteinExistence type="predicted"/>
<name>A0A3Q7HA14_SOLLC</name>
<dbReference type="AlphaFoldDB" id="A0A3Q7HA14"/>